<evidence type="ECO:0000313" key="5">
    <source>
        <dbReference type="Proteomes" id="UP000179242"/>
    </source>
</evidence>
<evidence type="ECO:0000313" key="4">
    <source>
        <dbReference type="EMBL" id="OGC39831.1"/>
    </source>
</evidence>
<dbReference type="AlphaFoldDB" id="A0A1F4U4K7"/>
<dbReference type="Proteomes" id="UP000179242">
    <property type="component" value="Unassembled WGS sequence"/>
</dbReference>
<dbReference type="PANTHER" id="PTHR23305:SF18">
    <property type="entry name" value="OBG-TYPE G DOMAIN-CONTAINING PROTEIN"/>
    <property type="match status" value="1"/>
</dbReference>
<name>A0A1F4U4K7_UNCSA</name>
<keyword evidence="1" id="KW-0547">Nucleotide-binding</keyword>
<dbReference type="CDD" id="cd04867">
    <property type="entry name" value="TGS_YchF_OLA1"/>
    <property type="match status" value="1"/>
</dbReference>
<dbReference type="InterPro" id="IPR013029">
    <property type="entry name" value="YchF_C"/>
</dbReference>
<evidence type="ECO:0000256" key="2">
    <source>
        <dbReference type="ARBA" id="ARBA00022840"/>
    </source>
</evidence>
<dbReference type="Gene3D" id="3.40.50.300">
    <property type="entry name" value="P-loop containing nucleotide triphosphate hydrolases"/>
    <property type="match status" value="1"/>
</dbReference>
<evidence type="ECO:0000259" key="3">
    <source>
        <dbReference type="Pfam" id="PF06071"/>
    </source>
</evidence>
<dbReference type="GO" id="GO:0005524">
    <property type="term" value="F:ATP binding"/>
    <property type="evidence" value="ECO:0007669"/>
    <property type="project" value="UniProtKB-KW"/>
</dbReference>
<keyword evidence="2" id="KW-0067">ATP-binding</keyword>
<dbReference type="SUPFAM" id="SSF52540">
    <property type="entry name" value="P-loop containing nucleoside triphosphate hydrolases"/>
    <property type="match status" value="1"/>
</dbReference>
<accession>A0A1F4U4K7</accession>
<dbReference type="EMBL" id="MEUJ01000005">
    <property type="protein sequence ID" value="OGC39831.1"/>
    <property type="molecule type" value="Genomic_DNA"/>
</dbReference>
<gene>
    <name evidence="4" type="ORF">A2438_04845</name>
</gene>
<dbReference type="Gene3D" id="1.10.150.300">
    <property type="entry name" value="TGS-like domain"/>
    <property type="match status" value="1"/>
</dbReference>
<dbReference type="Gene3D" id="3.10.20.30">
    <property type="match status" value="1"/>
</dbReference>
<dbReference type="GO" id="GO:0016887">
    <property type="term" value="F:ATP hydrolysis activity"/>
    <property type="evidence" value="ECO:0007669"/>
    <property type="project" value="TreeGrafter"/>
</dbReference>
<dbReference type="InterPro" id="IPR027417">
    <property type="entry name" value="P-loop_NTPase"/>
</dbReference>
<dbReference type="Pfam" id="PF06071">
    <property type="entry name" value="YchF-GTPase_C"/>
    <property type="match status" value="1"/>
</dbReference>
<dbReference type="InterPro" id="IPR012676">
    <property type="entry name" value="TGS-like"/>
</dbReference>
<sequence length="340" mass="38893">MKITILGTAQSGQQQLFSVLTGLPLDGIQQKAMEVQLGICPVKDPRVDRLVELYKPKKISYARIEYALLPDFNLQTGPSKEKMMTELKNADEFCWVARIENAESDIRSFLSELIIADMMLLEKRLETIEKSQKKKYSEQIEKEKTLLLTCKKQIEEEKLLQKLPFSEEEQKALRTYQFLTLKPIILVINLPEDKINTDIGRFEKEFRLPVIGLSAELEAEISRLKPEEQEDFMKEMGIAESALHKMTLKAYEGLGLISFFTVGEDEVKAWTVRRGSSAPQAGSVIHSDIERGFVRAEMFKYEELLAAGSEAKLKETGKFHLKGRDYIVEDGDILSFRFNV</sequence>
<dbReference type="FunFam" id="3.10.20.30:FF:000001">
    <property type="entry name" value="Ribosome-binding ATPase YchF"/>
    <property type="match status" value="1"/>
</dbReference>
<evidence type="ECO:0000256" key="1">
    <source>
        <dbReference type="ARBA" id="ARBA00022741"/>
    </source>
</evidence>
<dbReference type="SUPFAM" id="SSF81271">
    <property type="entry name" value="TGS-like"/>
    <property type="match status" value="1"/>
</dbReference>
<comment type="caution">
    <text evidence="4">The sequence shown here is derived from an EMBL/GenBank/DDBJ whole genome shotgun (WGS) entry which is preliminary data.</text>
</comment>
<protein>
    <recommendedName>
        <fullName evidence="3">YchF C-terminal domain-containing protein</fullName>
    </recommendedName>
</protein>
<proteinExistence type="predicted"/>
<feature type="domain" description="YchF C-terminal" evidence="3">
    <location>
        <begin position="256"/>
        <end position="339"/>
    </location>
</feature>
<reference evidence="4 5" key="1">
    <citation type="journal article" date="2016" name="Nat. Commun.">
        <title>Thousands of microbial genomes shed light on interconnected biogeochemical processes in an aquifer system.</title>
        <authorList>
            <person name="Anantharaman K."/>
            <person name="Brown C.T."/>
            <person name="Hug L.A."/>
            <person name="Sharon I."/>
            <person name="Castelle C.J."/>
            <person name="Probst A.J."/>
            <person name="Thomas B.C."/>
            <person name="Singh A."/>
            <person name="Wilkins M.J."/>
            <person name="Karaoz U."/>
            <person name="Brodie E.L."/>
            <person name="Williams K.H."/>
            <person name="Hubbard S.S."/>
            <person name="Banfield J.F."/>
        </authorList>
    </citation>
    <scope>NUCLEOTIDE SEQUENCE [LARGE SCALE GENOMIC DNA]</scope>
</reference>
<dbReference type="InterPro" id="IPR012675">
    <property type="entry name" value="Beta-grasp_dom_sf"/>
</dbReference>
<dbReference type="InterPro" id="IPR023192">
    <property type="entry name" value="TGS-like_dom_sf"/>
</dbReference>
<dbReference type="PANTHER" id="PTHR23305">
    <property type="entry name" value="OBG GTPASE FAMILY"/>
    <property type="match status" value="1"/>
</dbReference>
<dbReference type="GO" id="GO:0005737">
    <property type="term" value="C:cytoplasm"/>
    <property type="evidence" value="ECO:0007669"/>
    <property type="project" value="TreeGrafter"/>
</dbReference>
<organism evidence="4 5">
    <name type="scientific">candidate division WOR-1 bacterium RIFOXYC2_FULL_46_14</name>
    <dbReference type="NCBI Taxonomy" id="1802587"/>
    <lineage>
        <taxon>Bacteria</taxon>
        <taxon>Bacillati</taxon>
        <taxon>Saganbacteria</taxon>
    </lineage>
</organism>